<sequence length="89" mass="10513">MRGKRFSQRQQTFVETDSVRYVYQPLDDIYVVLVTTKNSNILEDLEALRLFSRVIPEYCRSNDEAEILNKAFELIMAFDEIVALGYREK</sequence>
<dbReference type="CDD" id="cd14830">
    <property type="entry name" value="Delta_COP_N"/>
    <property type="match status" value="1"/>
</dbReference>
<dbReference type="GO" id="GO:0015031">
    <property type="term" value="P:protein transport"/>
    <property type="evidence" value="ECO:0007669"/>
    <property type="project" value="UniProtKB-KW"/>
</dbReference>
<evidence type="ECO:0000313" key="10">
    <source>
        <dbReference type="WBParaSite" id="PDA_v2.g12395.t1"/>
    </source>
</evidence>
<protein>
    <recommendedName>
        <fullName evidence="6">Coatomer subunit delta</fullName>
    </recommendedName>
</protein>
<comment type="subcellular location">
    <subcellularLocation>
        <location evidence="6 7">Cytoplasm</location>
    </subcellularLocation>
    <subcellularLocation>
        <location evidence="6 7">Cytoplasmic vesicle</location>
        <location evidence="6 7">COPI-coated vesicle membrane</location>
        <topology evidence="6 7">Peripheral membrane protein</topology>
        <orientation evidence="6 7">Cytoplasmic side</orientation>
    </subcellularLocation>
    <subcellularLocation>
        <location evidence="6 7">Golgi apparatus membrane</location>
        <topology evidence="6 7">Peripheral membrane protein</topology>
        <orientation evidence="6 7">Cytoplasmic side</orientation>
    </subcellularLocation>
</comment>
<dbReference type="GO" id="GO:0006888">
    <property type="term" value="P:endoplasmic reticulum to Golgi vesicle-mediated transport"/>
    <property type="evidence" value="ECO:0007669"/>
    <property type="project" value="TreeGrafter"/>
</dbReference>
<evidence type="ECO:0000256" key="2">
    <source>
        <dbReference type="ARBA" id="ARBA00011775"/>
    </source>
</evidence>
<dbReference type="GO" id="GO:0006890">
    <property type="term" value="P:retrograde vesicle-mediated transport, Golgi to endoplasmic reticulum"/>
    <property type="evidence" value="ECO:0007669"/>
    <property type="project" value="UniProtKB-UniRule"/>
</dbReference>
<dbReference type="PANTHER" id="PTHR10121">
    <property type="entry name" value="COATOMER SUBUNIT DELTA"/>
    <property type="match status" value="1"/>
</dbReference>
<keyword evidence="6" id="KW-0333">Golgi apparatus</keyword>
<evidence type="ECO:0000256" key="7">
    <source>
        <dbReference type="RuleBase" id="RU366052"/>
    </source>
</evidence>
<dbReference type="WBParaSite" id="PDA_v2.g12395.t1">
    <property type="protein sequence ID" value="PDA_v2.g12395.t1"/>
    <property type="gene ID" value="PDA_v2.g12395"/>
</dbReference>
<evidence type="ECO:0000259" key="8">
    <source>
        <dbReference type="Pfam" id="PF01217"/>
    </source>
</evidence>
<dbReference type="InterPro" id="IPR022775">
    <property type="entry name" value="AP_mu_sigma_su"/>
</dbReference>
<evidence type="ECO:0000256" key="6">
    <source>
        <dbReference type="RuleBase" id="RU364018"/>
    </source>
</evidence>
<keyword evidence="6" id="KW-0931">ER-Golgi transport</keyword>
<dbReference type="Pfam" id="PF01217">
    <property type="entry name" value="Clat_adaptor_s"/>
    <property type="match status" value="1"/>
</dbReference>
<evidence type="ECO:0000256" key="4">
    <source>
        <dbReference type="ARBA" id="ARBA00022490"/>
    </source>
</evidence>
<feature type="domain" description="AP complex mu/sigma subunit" evidence="8">
    <location>
        <begin position="8"/>
        <end position="85"/>
    </location>
</feature>
<dbReference type="Gene3D" id="3.30.450.60">
    <property type="match status" value="1"/>
</dbReference>
<dbReference type="SUPFAM" id="SSF64356">
    <property type="entry name" value="SNARE-like"/>
    <property type="match status" value="1"/>
</dbReference>
<comment type="subunit">
    <text evidence="2 6">Oligomeric complex that consists of at least the alpha, beta, beta', gamma, delta, epsilon and zeta subunits.</text>
</comment>
<proteinExistence type="inferred from homology"/>
<evidence type="ECO:0000256" key="3">
    <source>
        <dbReference type="ARBA" id="ARBA00022448"/>
    </source>
</evidence>
<dbReference type="Proteomes" id="UP000887578">
    <property type="component" value="Unplaced"/>
</dbReference>
<keyword evidence="9" id="KW-1185">Reference proteome</keyword>
<keyword evidence="6" id="KW-0968">Cytoplasmic vesicle</keyword>
<reference evidence="10" key="1">
    <citation type="submission" date="2022-11" db="UniProtKB">
        <authorList>
            <consortium name="WormBaseParasite"/>
        </authorList>
    </citation>
    <scope>IDENTIFICATION</scope>
</reference>
<dbReference type="InterPro" id="IPR027059">
    <property type="entry name" value="Coatomer_dsu"/>
</dbReference>
<dbReference type="AlphaFoldDB" id="A0A914P3G8"/>
<dbReference type="InterPro" id="IPR011012">
    <property type="entry name" value="Longin-like_dom_sf"/>
</dbReference>
<comment type="similarity">
    <text evidence="1 6">Belongs to the adaptor complexes medium subunit family. Delta-COP subfamily.</text>
</comment>
<evidence type="ECO:0000256" key="1">
    <source>
        <dbReference type="ARBA" id="ARBA00010516"/>
    </source>
</evidence>
<keyword evidence="5 6" id="KW-0653">Protein transport</keyword>
<keyword evidence="3 6" id="KW-0813">Transport</keyword>
<dbReference type="GO" id="GO:0000139">
    <property type="term" value="C:Golgi membrane"/>
    <property type="evidence" value="ECO:0007669"/>
    <property type="project" value="UniProtKB-SubCell"/>
</dbReference>
<evidence type="ECO:0000313" key="9">
    <source>
        <dbReference type="Proteomes" id="UP000887578"/>
    </source>
</evidence>
<organism evidence="9 10">
    <name type="scientific">Panagrolaimus davidi</name>
    <dbReference type="NCBI Taxonomy" id="227884"/>
    <lineage>
        <taxon>Eukaryota</taxon>
        <taxon>Metazoa</taxon>
        <taxon>Ecdysozoa</taxon>
        <taxon>Nematoda</taxon>
        <taxon>Chromadorea</taxon>
        <taxon>Rhabditida</taxon>
        <taxon>Tylenchina</taxon>
        <taxon>Panagrolaimomorpha</taxon>
        <taxon>Panagrolaimoidea</taxon>
        <taxon>Panagrolaimidae</taxon>
        <taxon>Panagrolaimus</taxon>
    </lineage>
</organism>
<dbReference type="FunFam" id="3.30.450.60:FF:000003">
    <property type="entry name" value="Coatomer subunit delta"/>
    <property type="match status" value="1"/>
</dbReference>
<keyword evidence="6" id="KW-0472">Membrane</keyword>
<name>A0A914P3G8_9BILA</name>
<accession>A0A914P3G8</accession>
<keyword evidence="4 6" id="KW-0963">Cytoplasm</keyword>
<dbReference type="GO" id="GO:0051645">
    <property type="term" value="P:Golgi localization"/>
    <property type="evidence" value="ECO:0007669"/>
    <property type="project" value="TreeGrafter"/>
</dbReference>
<comment type="function">
    <text evidence="6">The coatomer is a cytosolic protein complex that binds to dilysine motifs and reversibly associates with Golgi non-clathrin-coated vesicles, which further mediate biosynthetic protein transport from the ER, via the Golgi up to the trans Golgi network. Coatomer complex is required for budding from Golgi membranes, and is essential for the retrograde Golgi-to-ER transport of dilysine-tagged proteins.</text>
</comment>
<dbReference type="PANTHER" id="PTHR10121:SF0">
    <property type="entry name" value="COATOMER SUBUNIT DELTA"/>
    <property type="match status" value="1"/>
</dbReference>
<evidence type="ECO:0000256" key="5">
    <source>
        <dbReference type="ARBA" id="ARBA00022927"/>
    </source>
</evidence>
<dbReference type="GO" id="GO:0030126">
    <property type="term" value="C:COPI vesicle coat"/>
    <property type="evidence" value="ECO:0007669"/>
    <property type="project" value="UniProtKB-UniRule"/>
</dbReference>